<proteinExistence type="predicted"/>
<dbReference type="AlphaFoldDB" id="A0A445MXH1"/>
<organism evidence="2">
    <name type="scientific">uncultured Desulfobacterium sp</name>
    <dbReference type="NCBI Taxonomy" id="201089"/>
    <lineage>
        <taxon>Bacteria</taxon>
        <taxon>Pseudomonadati</taxon>
        <taxon>Thermodesulfobacteriota</taxon>
        <taxon>Desulfobacteria</taxon>
        <taxon>Desulfobacterales</taxon>
        <taxon>Desulfobacteriaceae</taxon>
        <taxon>Desulfobacterium</taxon>
        <taxon>environmental samples</taxon>
    </lineage>
</organism>
<name>A0A445MXH1_9BACT</name>
<evidence type="ECO:0000259" key="1">
    <source>
        <dbReference type="Pfam" id="PF03050"/>
    </source>
</evidence>
<dbReference type="Pfam" id="PF03050">
    <property type="entry name" value="DDE_Tnp_IS66"/>
    <property type="match status" value="1"/>
</dbReference>
<dbReference type="EMBL" id="OJIN01000122">
    <property type="protein sequence ID" value="SPD74168.1"/>
    <property type="molecule type" value="Genomic_DNA"/>
</dbReference>
<dbReference type="PANTHER" id="PTHR33678">
    <property type="entry name" value="BLL1576 PROTEIN"/>
    <property type="match status" value="1"/>
</dbReference>
<feature type="domain" description="Transposase IS66 central" evidence="1">
    <location>
        <begin position="1"/>
        <end position="137"/>
    </location>
</feature>
<accession>A0A445MXH1</accession>
<reference evidence="2" key="1">
    <citation type="submission" date="2018-01" db="EMBL/GenBank/DDBJ databases">
        <authorList>
            <person name="Regsiter A."/>
            <person name="William W."/>
        </authorList>
    </citation>
    <scope>NUCLEOTIDE SEQUENCE</scope>
    <source>
        <strain evidence="2">TRIP AH-1</strain>
    </source>
</reference>
<sequence>MWVSRGGPVDHPYVVYQYRPSRSSEMVKEFIGDYRGYVQTDGYGVYDFLKTKKGFIHAGCWIHAHRMFVAVIEARKSNEKTRNQKVGSGEITINYIRKLYAIEKYADDNEFSVEQRYVIRQEQALCWMPSKSGWRKEAFKPLPKACLARR</sequence>
<dbReference type="InterPro" id="IPR004291">
    <property type="entry name" value="Transposase_IS66_central"/>
</dbReference>
<gene>
    <name evidence="2" type="ORF">PITCH_A2080007</name>
</gene>
<dbReference type="InterPro" id="IPR052344">
    <property type="entry name" value="Transposase-related"/>
</dbReference>
<protein>
    <recommendedName>
        <fullName evidence="1">Transposase IS66 central domain-containing protein</fullName>
    </recommendedName>
</protein>
<evidence type="ECO:0000313" key="2">
    <source>
        <dbReference type="EMBL" id="SPD74168.1"/>
    </source>
</evidence>